<comment type="caution">
    <text evidence="3">The sequence shown here is derived from an EMBL/GenBank/DDBJ whole genome shotgun (WGS) entry which is preliminary data.</text>
</comment>
<sequence>MRYLAYLLLLAAYGCANTSAPAAESPTTEASESGPLAFSSHEIVDTVNTWWALTIGDVTGDGLMDAVYINNNAHGGHLAYRSGQSEVGMWEETIIAQAPPTGGTFASGDLETGDMDGDGDVDVLAVKHTGEWDDAAAPAEVFWYEAPDWTPHTVGEARGAVKDLSIADFDADGRNDLAVLTFENENLRIHRSNPDGTSTLVADLTAPGLHEGMDVGDLDGDGDTDVAVNGYAFMNPGGDLSGEWTRETLSDRWHNQTGDWSANGTKNAVADLDGDGRPEVFISHSERAGYPLAVYKRDADGNWMETIILDSIPAAHTLQVFDMDGDGDLDIVTGINKGRAVNLSVDHFEVMVLVNDGNGTFTPEVVAEDGIYNGRVADFEGDGDYDIFRLPEHEATSLYLLENKTDQPN</sequence>
<feature type="chain" id="PRO_5046220581" description="VCBS repeat-containing protein" evidence="2">
    <location>
        <begin position="23"/>
        <end position="409"/>
    </location>
</feature>
<evidence type="ECO:0000256" key="2">
    <source>
        <dbReference type="SAM" id="SignalP"/>
    </source>
</evidence>
<dbReference type="InterPro" id="IPR013517">
    <property type="entry name" value="FG-GAP"/>
</dbReference>
<keyword evidence="4" id="KW-1185">Reference proteome</keyword>
<proteinExistence type="predicted"/>
<organism evidence="3 4">
    <name type="scientific">Neolewinella maritima</name>
    <dbReference type="NCBI Taxonomy" id="1383882"/>
    <lineage>
        <taxon>Bacteria</taxon>
        <taxon>Pseudomonadati</taxon>
        <taxon>Bacteroidota</taxon>
        <taxon>Saprospiria</taxon>
        <taxon>Saprospirales</taxon>
        <taxon>Lewinellaceae</taxon>
        <taxon>Neolewinella</taxon>
    </lineage>
</organism>
<evidence type="ECO:0008006" key="5">
    <source>
        <dbReference type="Google" id="ProtNLM"/>
    </source>
</evidence>
<name>A0ABM9AZF0_9BACT</name>
<dbReference type="PANTHER" id="PTHR44103:SF1">
    <property type="entry name" value="PROPROTEIN CONVERTASE P"/>
    <property type="match status" value="1"/>
</dbReference>
<gene>
    <name evidence="3" type="ORF">LEM8419_01381</name>
</gene>
<evidence type="ECO:0000313" key="3">
    <source>
        <dbReference type="EMBL" id="CAH1000232.1"/>
    </source>
</evidence>
<keyword evidence="1 2" id="KW-0732">Signal</keyword>
<dbReference type="EMBL" id="CAKLPZ010000001">
    <property type="protein sequence ID" value="CAH1000232.1"/>
    <property type="molecule type" value="Genomic_DNA"/>
</dbReference>
<accession>A0ABM9AZF0</accession>
<feature type="signal peptide" evidence="2">
    <location>
        <begin position="1"/>
        <end position="22"/>
    </location>
</feature>
<evidence type="ECO:0000256" key="1">
    <source>
        <dbReference type="ARBA" id="ARBA00022729"/>
    </source>
</evidence>
<dbReference type="RefSeq" id="WP_238750286.1">
    <property type="nucleotide sequence ID" value="NZ_CAKLPZ010000001.1"/>
</dbReference>
<dbReference type="Pfam" id="PF13517">
    <property type="entry name" value="FG-GAP_3"/>
    <property type="match status" value="2"/>
</dbReference>
<dbReference type="SUPFAM" id="SSF69318">
    <property type="entry name" value="Integrin alpha N-terminal domain"/>
    <property type="match status" value="1"/>
</dbReference>
<dbReference type="PROSITE" id="PS51257">
    <property type="entry name" value="PROKAR_LIPOPROTEIN"/>
    <property type="match status" value="1"/>
</dbReference>
<reference evidence="3" key="1">
    <citation type="submission" date="2021-12" db="EMBL/GenBank/DDBJ databases">
        <authorList>
            <person name="Rodrigo-Torres L."/>
            <person name="Arahal R. D."/>
            <person name="Lucena T."/>
        </authorList>
    </citation>
    <scope>NUCLEOTIDE SEQUENCE</scope>
    <source>
        <strain evidence="3">CECT 8419</strain>
    </source>
</reference>
<dbReference type="Gene3D" id="2.130.10.130">
    <property type="entry name" value="Integrin alpha, N-terminal"/>
    <property type="match status" value="2"/>
</dbReference>
<dbReference type="Proteomes" id="UP000837803">
    <property type="component" value="Unassembled WGS sequence"/>
</dbReference>
<dbReference type="InterPro" id="IPR028994">
    <property type="entry name" value="Integrin_alpha_N"/>
</dbReference>
<protein>
    <recommendedName>
        <fullName evidence="5">VCBS repeat-containing protein</fullName>
    </recommendedName>
</protein>
<dbReference type="PANTHER" id="PTHR44103">
    <property type="entry name" value="PROPROTEIN CONVERTASE P"/>
    <property type="match status" value="1"/>
</dbReference>
<evidence type="ECO:0000313" key="4">
    <source>
        <dbReference type="Proteomes" id="UP000837803"/>
    </source>
</evidence>